<name>A0ABW1VKT7_9MICO</name>
<sequence length="48" mass="5197">MSRLVVAPPVGIPVQVAGMVDNHNQVVGTTDNHVVLEHVLKRLEEAAR</sequence>
<evidence type="ECO:0008006" key="3">
    <source>
        <dbReference type="Google" id="ProtNLM"/>
    </source>
</evidence>
<accession>A0ABW1VKT7</accession>
<proteinExistence type="predicted"/>
<organism evidence="1 2">
    <name type="scientific">Luethyella okanaganae</name>
    <dbReference type="NCBI Taxonomy" id="69372"/>
    <lineage>
        <taxon>Bacteria</taxon>
        <taxon>Bacillati</taxon>
        <taxon>Actinomycetota</taxon>
        <taxon>Actinomycetes</taxon>
        <taxon>Micrococcales</taxon>
        <taxon>Microbacteriaceae</taxon>
        <taxon>Luethyella</taxon>
    </lineage>
</organism>
<evidence type="ECO:0000313" key="1">
    <source>
        <dbReference type="EMBL" id="MFC6357487.1"/>
    </source>
</evidence>
<comment type="caution">
    <text evidence="1">The sequence shown here is derived from an EMBL/GenBank/DDBJ whole genome shotgun (WGS) entry which is preliminary data.</text>
</comment>
<dbReference type="EMBL" id="JBHSTP010000007">
    <property type="protein sequence ID" value="MFC6357487.1"/>
    <property type="molecule type" value="Genomic_DNA"/>
</dbReference>
<dbReference type="RefSeq" id="WP_386733314.1">
    <property type="nucleotide sequence ID" value="NZ_JBHSTP010000007.1"/>
</dbReference>
<gene>
    <name evidence="1" type="ORF">ACFQB0_15370</name>
</gene>
<evidence type="ECO:0000313" key="2">
    <source>
        <dbReference type="Proteomes" id="UP001596306"/>
    </source>
</evidence>
<keyword evidence="2" id="KW-1185">Reference proteome</keyword>
<reference evidence="2" key="1">
    <citation type="journal article" date="2019" name="Int. J. Syst. Evol. Microbiol.">
        <title>The Global Catalogue of Microorganisms (GCM) 10K type strain sequencing project: providing services to taxonomists for standard genome sequencing and annotation.</title>
        <authorList>
            <consortium name="The Broad Institute Genomics Platform"/>
            <consortium name="The Broad Institute Genome Sequencing Center for Infectious Disease"/>
            <person name="Wu L."/>
            <person name="Ma J."/>
        </authorList>
    </citation>
    <scope>NUCLEOTIDE SEQUENCE [LARGE SCALE GENOMIC DNA]</scope>
    <source>
        <strain evidence="2">CCUG 43304</strain>
    </source>
</reference>
<dbReference type="Proteomes" id="UP001596306">
    <property type="component" value="Unassembled WGS sequence"/>
</dbReference>
<protein>
    <recommendedName>
        <fullName evidence="3">Transposase</fullName>
    </recommendedName>
</protein>